<dbReference type="Pfam" id="PF08544">
    <property type="entry name" value="GHMP_kinases_C"/>
    <property type="match status" value="1"/>
</dbReference>
<evidence type="ECO:0000313" key="5">
    <source>
        <dbReference type="EMBL" id="HGT98501.1"/>
    </source>
</evidence>
<dbReference type="SUPFAM" id="SSF54211">
    <property type="entry name" value="Ribosomal protein S5 domain 2-like"/>
    <property type="match status" value="1"/>
</dbReference>
<evidence type="ECO:0000313" key="4">
    <source>
        <dbReference type="EMBL" id="HFQ79528.1"/>
    </source>
</evidence>
<dbReference type="InterPro" id="IPR013750">
    <property type="entry name" value="GHMP_kinase_C_dom"/>
</dbReference>
<dbReference type="EC" id="2.4.2.54" evidence="2"/>
<reference evidence="5" key="1">
    <citation type="journal article" date="2020" name="mSystems">
        <title>Genome- and Community-Level Interaction Insights into Carbon Utilization and Element Cycling Functions of Hydrothermarchaeota in Hydrothermal Sediment.</title>
        <authorList>
            <person name="Zhou Z."/>
            <person name="Liu Y."/>
            <person name="Xu W."/>
            <person name="Pan J."/>
            <person name="Luo Z.H."/>
            <person name="Li M."/>
        </authorList>
    </citation>
    <scope>NUCLEOTIDE SEQUENCE [LARGE SCALE GENOMIC DNA]</scope>
    <source>
        <strain evidence="4">SpSt-629</strain>
        <strain evidence="5">SpSt-688</strain>
    </source>
</reference>
<dbReference type="InterPro" id="IPR004422">
    <property type="entry name" value="RFAP_synthase"/>
</dbReference>
<name>A0A7J3MYA5_9CREN</name>
<dbReference type="AlphaFoldDB" id="A0A7J3MYA5"/>
<feature type="domain" description="GHMP kinase C-terminal" evidence="3">
    <location>
        <begin position="211"/>
        <end position="292"/>
    </location>
</feature>
<dbReference type="GO" id="GO:0005524">
    <property type="term" value="F:ATP binding"/>
    <property type="evidence" value="ECO:0007669"/>
    <property type="project" value="UniProtKB-UniRule"/>
</dbReference>
<proteinExistence type="inferred from homology"/>
<gene>
    <name evidence="4" type="ORF">ENT99_07535</name>
    <name evidence="5" type="ORF">ENU64_03640</name>
</gene>
<dbReference type="EMBL" id="DTAU01000143">
    <property type="protein sequence ID" value="HFQ79528.1"/>
    <property type="molecule type" value="Genomic_DNA"/>
</dbReference>
<protein>
    <recommendedName>
        <fullName evidence="2">Beta-ribofuranosylaminobenzene 5'-phosphate synthase</fullName>
        <shortName evidence="2">Beta-RFA-P synthase</shortName>
        <ecNumber evidence="2">2.4.2.54</ecNumber>
    </recommendedName>
</protein>
<dbReference type="GO" id="GO:0016301">
    <property type="term" value="F:kinase activity"/>
    <property type="evidence" value="ECO:0007669"/>
    <property type="project" value="UniProtKB-KW"/>
</dbReference>
<evidence type="ECO:0000256" key="1">
    <source>
        <dbReference type="ARBA" id="ARBA00022679"/>
    </source>
</evidence>
<dbReference type="PANTHER" id="PTHR20861">
    <property type="entry name" value="HOMOSERINE/4-DIPHOSPHOCYTIDYL-2-C-METHYL-D-ERYTHRITOL KINASE"/>
    <property type="match status" value="1"/>
</dbReference>
<dbReference type="GO" id="GO:0043793">
    <property type="term" value="F:beta-ribofuranosylaminobenzene 5'-phosphate synthase activity"/>
    <property type="evidence" value="ECO:0007669"/>
    <property type="project" value="UniProtKB-EC"/>
</dbReference>
<evidence type="ECO:0000259" key="3">
    <source>
        <dbReference type="Pfam" id="PF08544"/>
    </source>
</evidence>
<comment type="subunit">
    <text evidence="2">Homodimer.</text>
</comment>
<dbReference type="PANTHER" id="PTHR20861:SF6">
    <property type="entry name" value="BETA-RIBOFURANOSYLPHENOL 5'-PHOSPHATE SYNTHASE"/>
    <property type="match status" value="1"/>
</dbReference>
<dbReference type="UniPathway" id="UPA00065"/>
<dbReference type="InterPro" id="IPR020568">
    <property type="entry name" value="Ribosomal_Su5_D2-typ_SF"/>
</dbReference>
<comment type="similarity">
    <text evidence="2">Belongs to the beta-RFA-P synthase family.</text>
</comment>
<dbReference type="NCBIfam" id="TIGR00144">
    <property type="entry name" value="beta_RFAP_syn"/>
    <property type="match status" value="1"/>
</dbReference>
<comment type="caution">
    <text evidence="5">The sequence shown here is derived from an EMBL/GenBank/DDBJ whole genome shotgun (WGS) entry which is preliminary data.</text>
</comment>
<dbReference type="PIRSF" id="PIRSF004884">
    <property type="entry name" value="Sugar_kin_arch"/>
    <property type="match status" value="1"/>
</dbReference>
<accession>A0A7J3MYA5</accession>
<comment type="catalytic activity">
    <reaction evidence="2">
        <text>5-phospho-alpha-D-ribose 1-diphosphate + 4-hydroxybenzoate + H(+) = 4-(beta-D-ribofuranosyl)phenol 5'-phosphate + CO2 + diphosphate</text>
        <dbReference type="Rhea" id="RHEA:48556"/>
        <dbReference type="ChEBI" id="CHEBI:15378"/>
        <dbReference type="ChEBI" id="CHEBI:16526"/>
        <dbReference type="ChEBI" id="CHEBI:17879"/>
        <dbReference type="ChEBI" id="CHEBI:33019"/>
        <dbReference type="ChEBI" id="CHEBI:58017"/>
        <dbReference type="ChEBI" id="CHEBI:82767"/>
        <dbReference type="EC" id="2.4.2.54"/>
    </reaction>
</comment>
<keyword evidence="2" id="KW-0328">Glycosyltransferase</keyword>
<sequence>MECLRIKAPAHLHAGNMDLHGGFGRLFGTVGFTIDYPFIVVEVEKSRDIQADDPYAKRFAESLVKSFETGGVVVRVRERFYENAGLGYITTLGLSIGLGISELYNLRKSLEEIALTIKRGLVTALGLYACRYGGFIVEGGFRKELRDRSIPPLIFRGDIPDDWFFVVAVPERPWRKLNKLRVSSEPKILEEVRASDEEASYLSRLVLMKIIPSFIEKDLKSFGEGLTEFNRRLGYIWMKYQGGVYCDPLVERGIEIMTRYTYAACQSSWGPTFYGITDSEESAKRAVEELEQLLRGNGGGVVFVTHGRNRGLEVESCG</sequence>
<keyword evidence="1 2" id="KW-0808">Transferase</keyword>
<comment type="pathway">
    <text evidence="2">Cofactor biosynthesis; 5,6,7,8-tetrahydromethanopterin biosynthesis.</text>
</comment>
<dbReference type="EMBL" id="DTDH01000106">
    <property type="protein sequence ID" value="HGT98501.1"/>
    <property type="molecule type" value="Genomic_DNA"/>
</dbReference>
<evidence type="ECO:0000256" key="2">
    <source>
        <dbReference type="PIRNR" id="PIRNR004884"/>
    </source>
</evidence>
<keyword evidence="5" id="KW-0418">Kinase</keyword>
<comment type="function">
    <text evidence="2">Catalyzes the condensation of 4-aminobenzoate (pABA) with 5-phospho-alpha-D-ribose 1-diphosphate (PRPP) to produce beta-ribofuranosylaminobenzene 5'-phosphate (beta-RFA-P).</text>
</comment>
<organism evidence="5">
    <name type="scientific">Ignisphaera aggregans</name>
    <dbReference type="NCBI Taxonomy" id="334771"/>
    <lineage>
        <taxon>Archaea</taxon>
        <taxon>Thermoproteota</taxon>
        <taxon>Thermoprotei</taxon>
        <taxon>Desulfurococcales</taxon>
        <taxon>Desulfurococcaceae</taxon>
        <taxon>Ignisphaera</taxon>
    </lineage>
</organism>